<feature type="compositionally biased region" description="Low complexity" evidence="1">
    <location>
        <begin position="16"/>
        <end position="27"/>
    </location>
</feature>
<organism evidence="2 3">
    <name type="scientific">Nostocoides japonicum T1-X7</name>
    <dbReference type="NCBI Taxonomy" id="1194083"/>
    <lineage>
        <taxon>Bacteria</taxon>
        <taxon>Bacillati</taxon>
        <taxon>Actinomycetota</taxon>
        <taxon>Actinomycetes</taxon>
        <taxon>Micrococcales</taxon>
        <taxon>Intrasporangiaceae</taxon>
        <taxon>Nostocoides</taxon>
    </lineage>
</organism>
<feature type="region of interest" description="Disordered" evidence="1">
    <location>
        <begin position="135"/>
        <end position="167"/>
    </location>
</feature>
<dbReference type="AlphaFoldDB" id="A0A077LYH2"/>
<dbReference type="EMBL" id="CAJB01000068">
    <property type="protein sequence ID" value="CCH77029.1"/>
    <property type="molecule type" value="Genomic_DNA"/>
</dbReference>
<evidence type="ECO:0000256" key="1">
    <source>
        <dbReference type="SAM" id="MobiDB-lite"/>
    </source>
</evidence>
<proteinExistence type="predicted"/>
<feature type="region of interest" description="Disordered" evidence="1">
    <location>
        <begin position="1"/>
        <end position="43"/>
    </location>
</feature>
<evidence type="ECO:0000313" key="3">
    <source>
        <dbReference type="Proteomes" id="UP000035721"/>
    </source>
</evidence>
<comment type="caution">
    <text evidence="2">The sequence shown here is derived from an EMBL/GenBank/DDBJ whole genome shotgun (WGS) entry which is preliminary data.</text>
</comment>
<reference evidence="2 3" key="1">
    <citation type="journal article" date="2013" name="ISME J.">
        <title>A metabolic model for members of the genus Tetrasphaera involved in enhanced biological phosphorus removal.</title>
        <authorList>
            <person name="Kristiansen R."/>
            <person name="Nguyen H.T.T."/>
            <person name="Saunders A.M."/>
            <person name="Nielsen J.L."/>
            <person name="Wimmer R."/>
            <person name="Le V.Q."/>
            <person name="McIlroy S.J."/>
            <person name="Petrovski S."/>
            <person name="Seviour R.J."/>
            <person name="Calteau A."/>
            <person name="Nielsen K.L."/>
            <person name="Nielsen P.H."/>
        </authorList>
    </citation>
    <scope>NUCLEOTIDE SEQUENCE [LARGE SCALE GENOMIC DNA]</scope>
    <source>
        <strain evidence="2 3">T1-X7</strain>
    </source>
</reference>
<sequence length="167" mass="17441">MFRRRRAAYAAPPPSATTARAPRATATGEPDPPSDAEPAGAATIVASDDVVPEPVVPDVVDDVELDDALVEDDVVDVDRFDDVAVDRWGDDAALVDELLCDPPAEVDEEWWPDPEEREVLDDGFGLGFDDEAGGFGLGFGVESRGGTAAPGGPPDPNENPMTDPAGG</sequence>
<keyword evidence="3" id="KW-1185">Reference proteome</keyword>
<gene>
    <name evidence="2" type="ORF">BN12_160004</name>
</gene>
<protein>
    <submittedName>
        <fullName evidence="2">Uncharacterized protein</fullName>
    </submittedName>
</protein>
<dbReference type="Proteomes" id="UP000035721">
    <property type="component" value="Unassembled WGS sequence"/>
</dbReference>
<accession>A0A077LYH2</accession>
<name>A0A077LYH2_9MICO</name>
<evidence type="ECO:0000313" key="2">
    <source>
        <dbReference type="EMBL" id="CCH77029.1"/>
    </source>
</evidence>